<organism evidence="1 2">
    <name type="scientific">Thermosphaera chiliense</name>
    <dbReference type="NCBI Taxonomy" id="3402707"/>
    <lineage>
        <taxon>Archaea</taxon>
        <taxon>Thermoproteota</taxon>
        <taxon>Thermoprotei</taxon>
        <taxon>Desulfurococcales</taxon>
        <taxon>Desulfurococcaceae</taxon>
        <taxon>Thermosphaera</taxon>
    </lineage>
</organism>
<gene>
    <name evidence="1" type="ORF">IMZ38_01200</name>
</gene>
<dbReference type="AlphaFoldDB" id="A0A7M1UQR1"/>
<name>A0A7M1UQR1_9CREN</name>
<evidence type="ECO:0000313" key="1">
    <source>
        <dbReference type="EMBL" id="QOR94585.1"/>
    </source>
</evidence>
<dbReference type="Pfam" id="PF06557">
    <property type="entry name" value="DUF1122"/>
    <property type="match status" value="1"/>
</dbReference>
<keyword evidence="2" id="KW-1185">Reference proteome</keyword>
<dbReference type="Gene3D" id="3.40.630.30">
    <property type="match status" value="1"/>
</dbReference>
<protein>
    <submittedName>
        <fullName evidence="1">DUF1122 family protein</fullName>
    </submittedName>
</protein>
<dbReference type="GeneID" id="59453992"/>
<accession>A0A7M1UQR1</accession>
<dbReference type="InterPro" id="IPR016181">
    <property type="entry name" value="Acyl_CoA_acyltransferase"/>
</dbReference>
<reference evidence="1 2" key="1">
    <citation type="submission" date="2020-10" db="EMBL/GenBank/DDBJ databases">
        <title>Complete genome sequence of Thermosphaera aggregans strain 3507.</title>
        <authorList>
            <person name="Zayulina K.S."/>
            <person name="Elcheninov A.G."/>
            <person name="Toshchakov S.V."/>
            <person name="Kublanov I.V."/>
            <person name="Kochetkova T.V."/>
        </authorList>
    </citation>
    <scope>NUCLEOTIDE SEQUENCE [LARGE SCALE GENOMIC DNA]</scope>
    <source>
        <strain evidence="1 2">3507</strain>
    </source>
</reference>
<dbReference type="SUPFAM" id="SSF55729">
    <property type="entry name" value="Acyl-CoA N-acyltransferases (Nat)"/>
    <property type="match status" value="1"/>
</dbReference>
<dbReference type="EMBL" id="CP063144">
    <property type="protein sequence ID" value="QOR94585.1"/>
    <property type="molecule type" value="Genomic_DNA"/>
</dbReference>
<dbReference type="KEGG" id="tcs:IMZ38_01200"/>
<dbReference type="RefSeq" id="WP_193436382.1">
    <property type="nucleotide sequence ID" value="NZ_CP063144.1"/>
</dbReference>
<evidence type="ECO:0000313" key="2">
    <source>
        <dbReference type="Proteomes" id="UP000593766"/>
    </source>
</evidence>
<proteinExistence type="predicted"/>
<dbReference type="InterPro" id="IPR008304">
    <property type="entry name" value="UCP017998"/>
</dbReference>
<dbReference type="OrthoDB" id="26340at2157"/>
<sequence length="218" mass="25246">MAGEGLDCLEVFKTLKPFETRIVARKGRFPEEVNHEVYLGLGETWVRLLAVKKFNGRPPFYRGWVEIFHILPEVYVKKFRYVYVNSPEEESLVKCLASQLSPGEKMFIEYVYDDETYKALEAGVPPPLTRLGYMLLENGFTWFKNWYFAEGFMEGSPKLQGEKPLDENHRARQLREICGEAEEFLEAAGKRSYEPSREGFLANAVERARRIIEKCSPG</sequence>
<dbReference type="Proteomes" id="UP000593766">
    <property type="component" value="Chromosome"/>
</dbReference>